<evidence type="ECO:0000313" key="3">
    <source>
        <dbReference type="Proteomes" id="UP000039865"/>
    </source>
</evidence>
<organism evidence="2 3">
    <name type="scientific">Stylonychia lemnae</name>
    <name type="common">Ciliate</name>
    <dbReference type="NCBI Taxonomy" id="5949"/>
    <lineage>
        <taxon>Eukaryota</taxon>
        <taxon>Sar</taxon>
        <taxon>Alveolata</taxon>
        <taxon>Ciliophora</taxon>
        <taxon>Intramacronucleata</taxon>
        <taxon>Spirotrichea</taxon>
        <taxon>Stichotrichia</taxon>
        <taxon>Sporadotrichida</taxon>
        <taxon>Oxytrichidae</taxon>
        <taxon>Stylonychinae</taxon>
        <taxon>Stylonychia</taxon>
    </lineage>
</organism>
<protein>
    <recommendedName>
        <fullName evidence="4">Transmembrane protein</fullName>
    </recommendedName>
</protein>
<keyword evidence="1" id="KW-0812">Transmembrane</keyword>
<evidence type="ECO:0000256" key="1">
    <source>
        <dbReference type="SAM" id="Phobius"/>
    </source>
</evidence>
<keyword evidence="1" id="KW-1133">Transmembrane helix</keyword>
<gene>
    <name evidence="2" type="primary">Contig2190.g2353</name>
    <name evidence="2" type="ORF">STYLEM_19330</name>
</gene>
<dbReference type="AlphaFoldDB" id="A0A078B723"/>
<feature type="transmembrane region" description="Helical" evidence="1">
    <location>
        <begin position="6"/>
        <end position="23"/>
    </location>
</feature>
<dbReference type="Proteomes" id="UP000039865">
    <property type="component" value="Unassembled WGS sequence"/>
</dbReference>
<dbReference type="EMBL" id="CCKQ01018237">
    <property type="protein sequence ID" value="CDW90189.1"/>
    <property type="molecule type" value="Genomic_DNA"/>
</dbReference>
<keyword evidence="3" id="KW-1185">Reference proteome</keyword>
<evidence type="ECO:0008006" key="4">
    <source>
        <dbReference type="Google" id="ProtNLM"/>
    </source>
</evidence>
<name>A0A078B723_STYLE</name>
<sequence length="322" mass="37913">MGLLGILVLFIQIQLIFLLKPYTDPRFNEIEKLSVYSATLTLFGGMFFIQEEVEQNSELLVALFLVILLFNAHFILVWIITFGKILVRLHLKKLAQYKCFKFLKMYNIRDYENDLKEYFKNKEIETQRKESGIFYSNSSKSNQYFGDALQELKKSIDEGMNLSKVFINRNCDPQTLKDQSSLINIQTLRYEVQNLYKQNLNKKQNPNFKKKGQCLKINILKIKSGKKSILCKKHFTKSPAAIDIYPFVQKISLFKEIKKKKQQSEKTLVSRFMKPKRIKKMKSTKSEMFAIEVDAKLLAQKLRDNFCLYDNNDNCKQILQKQ</sequence>
<accession>A0A078B723</accession>
<dbReference type="PANTHER" id="PTHR11319">
    <property type="entry name" value="G PROTEIN-COUPLED RECEPTOR-RELATED"/>
    <property type="match status" value="1"/>
</dbReference>
<reference evidence="2 3" key="1">
    <citation type="submission" date="2014-06" db="EMBL/GenBank/DDBJ databases">
        <authorList>
            <person name="Swart Estienne"/>
        </authorList>
    </citation>
    <scope>NUCLEOTIDE SEQUENCE [LARGE SCALE GENOMIC DNA]</scope>
    <source>
        <strain evidence="2 3">130c</strain>
    </source>
</reference>
<evidence type="ECO:0000313" key="2">
    <source>
        <dbReference type="EMBL" id="CDW90189.1"/>
    </source>
</evidence>
<dbReference type="PANTHER" id="PTHR11319:SF35">
    <property type="entry name" value="OUTER MEMBRANE PROTEIN PMPC-RELATED"/>
    <property type="match status" value="1"/>
</dbReference>
<feature type="transmembrane region" description="Helical" evidence="1">
    <location>
        <begin position="30"/>
        <end position="49"/>
    </location>
</feature>
<proteinExistence type="predicted"/>
<dbReference type="InParanoid" id="A0A078B723"/>
<keyword evidence="1" id="KW-0472">Membrane</keyword>
<feature type="transmembrane region" description="Helical" evidence="1">
    <location>
        <begin position="61"/>
        <end position="87"/>
    </location>
</feature>